<comment type="caution">
    <text evidence="4">The sequence shown here is derived from an EMBL/GenBank/DDBJ whole genome shotgun (WGS) entry which is preliminary data.</text>
</comment>
<feature type="compositionally biased region" description="Low complexity" evidence="1">
    <location>
        <begin position="291"/>
        <end position="311"/>
    </location>
</feature>
<dbReference type="PANTHER" id="PTHR19328:SF13">
    <property type="entry name" value="HIPL1 PROTEIN"/>
    <property type="match status" value="1"/>
</dbReference>
<accession>A0ABX2EGI2</accession>
<dbReference type="InterPro" id="IPR011041">
    <property type="entry name" value="Quinoprot_gluc/sorb_DH_b-prop"/>
</dbReference>
<dbReference type="Gene3D" id="2.120.10.30">
    <property type="entry name" value="TolB, C-terminal domain"/>
    <property type="match status" value="1"/>
</dbReference>
<organism evidence="4 5">
    <name type="scientific">Pseudaquabacterium terrae</name>
    <dbReference type="NCBI Taxonomy" id="2732868"/>
    <lineage>
        <taxon>Bacteria</taxon>
        <taxon>Pseudomonadati</taxon>
        <taxon>Pseudomonadota</taxon>
        <taxon>Betaproteobacteria</taxon>
        <taxon>Burkholderiales</taxon>
        <taxon>Sphaerotilaceae</taxon>
        <taxon>Pseudaquabacterium</taxon>
    </lineage>
</organism>
<feature type="region of interest" description="Disordered" evidence="1">
    <location>
        <begin position="205"/>
        <end position="311"/>
    </location>
</feature>
<evidence type="ECO:0000259" key="3">
    <source>
        <dbReference type="Pfam" id="PF07995"/>
    </source>
</evidence>
<protein>
    <submittedName>
        <fullName evidence="4">PQQ-dependent sugar dehydrogenase</fullName>
    </submittedName>
</protein>
<evidence type="ECO:0000256" key="2">
    <source>
        <dbReference type="SAM" id="SignalP"/>
    </source>
</evidence>
<keyword evidence="2" id="KW-0732">Signal</keyword>
<dbReference type="SUPFAM" id="SSF50952">
    <property type="entry name" value="Soluble quinoprotein glucose dehydrogenase"/>
    <property type="match status" value="1"/>
</dbReference>
<dbReference type="InterPro" id="IPR012938">
    <property type="entry name" value="Glc/Sorbosone_DH"/>
</dbReference>
<evidence type="ECO:0000313" key="5">
    <source>
        <dbReference type="Proteomes" id="UP000737171"/>
    </source>
</evidence>
<proteinExistence type="predicted"/>
<feature type="chain" id="PRO_5045814649" evidence="2">
    <location>
        <begin position="27"/>
        <end position="311"/>
    </location>
</feature>
<dbReference type="InterPro" id="IPR011042">
    <property type="entry name" value="6-blade_b-propeller_TolB-like"/>
</dbReference>
<dbReference type="Pfam" id="PF07995">
    <property type="entry name" value="GSDH"/>
    <property type="match status" value="1"/>
</dbReference>
<evidence type="ECO:0000256" key="1">
    <source>
        <dbReference type="SAM" id="MobiDB-lite"/>
    </source>
</evidence>
<dbReference type="PANTHER" id="PTHR19328">
    <property type="entry name" value="HEDGEHOG-INTERACTING PROTEIN"/>
    <property type="match status" value="1"/>
</dbReference>
<keyword evidence="5" id="KW-1185">Reference proteome</keyword>
<evidence type="ECO:0000313" key="4">
    <source>
        <dbReference type="EMBL" id="NRF67691.1"/>
    </source>
</evidence>
<gene>
    <name evidence="4" type="ORF">HLB44_11910</name>
</gene>
<feature type="signal peptide" evidence="2">
    <location>
        <begin position="1"/>
        <end position="26"/>
    </location>
</feature>
<sequence>MQTFLRHSLATAASLVLCGAASLAPAQVPPPSLVDPALGVRTVVSGLELPIHMAFLSADDFLVLEKATGQVKRIVSGAVHSTVLDLAVNSASERGLLSIALHPDFPRNPGVYLYWSESSTGQDSTELAEVPLLGNRVDRFTWTGNTLVFDRNIIRLRAFQADAGQPLRGNHDGGVIKFSPRGKHRGDDGAKLFVIVGDLGRRGFMQNNRQGPVPDDQFGGPEPDDAHLSGVVLGSTTTAAPRATTRSTTSAGASRASSATTCRSSSPTVFATASAWTSIPRPASCGHRKTATTPSPRSTVSSPATTAAGSR</sequence>
<dbReference type="EMBL" id="JABRWJ010000003">
    <property type="protein sequence ID" value="NRF67691.1"/>
    <property type="molecule type" value="Genomic_DNA"/>
</dbReference>
<reference evidence="4 5" key="1">
    <citation type="submission" date="2020-05" db="EMBL/GenBank/DDBJ databases">
        <title>Aquincola sp. isolate from soil.</title>
        <authorList>
            <person name="Han J."/>
            <person name="Kim D.-U."/>
        </authorList>
    </citation>
    <scope>NUCLEOTIDE SEQUENCE [LARGE SCALE GENOMIC DNA]</scope>
    <source>
        <strain evidence="4 5">S2</strain>
    </source>
</reference>
<feature type="compositionally biased region" description="Low complexity" evidence="1">
    <location>
        <begin position="234"/>
        <end position="268"/>
    </location>
</feature>
<feature type="domain" description="Glucose/Sorbosone dehydrogenase" evidence="3">
    <location>
        <begin position="47"/>
        <end position="207"/>
    </location>
</feature>
<dbReference type="Proteomes" id="UP000737171">
    <property type="component" value="Unassembled WGS sequence"/>
</dbReference>
<name>A0ABX2EGI2_9BURK</name>